<evidence type="ECO:0000259" key="6">
    <source>
        <dbReference type="Pfam" id="PF00496"/>
    </source>
</evidence>
<comment type="similarity">
    <text evidence="2">Belongs to the bacterial solute-binding protein 5 family.</text>
</comment>
<dbReference type="AlphaFoldDB" id="A0A1L8QWA3"/>
<dbReference type="PIRSF" id="PIRSF002741">
    <property type="entry name" value="MppA"/>
    <property type="match status" value="1"/>
</dbReference>
<dbReference type="GO" id="GO:0030313">
    <property type="term" value="C:cell envelope"/>
    <property type="evidence" value="ECO:0007669"/>
    <property type="project" value="UniProtKB-SubCell"/>
</dbReference>
<dbReference type="Gene3D" id="3.10.105.10">
    <property type="entry name" value="Dipeptide-binding Protein, Domain 3"/>
    <property type="match status" value="1"/>
</dbReference>
<dbReference type="InterPro" id="IPR039424">
    <property type="entry name" value="SBP_5"/>
</dbReference>
<protein>
    <recommendedName>
        <fullName evidence="6">Solute-binding protein family 5 domain-containing protein</fullName>
    </recommendedName>
</protein>
<sequence length="668" mass="73010">MQKKKENGGVYMKVRKVLATVLVSTFVLAACSGGNGSGDSAGKGEGSTAPVAFNSVFATDLETLDYTVSQRKTNSDHFTNFVDGLLENDSLGNLVPALAESWEVSEDGLTYTYKIREGVQWLDSEGNEYGAEVTAHDWVTGIKHAVEKKSETLYIVANSIVGLSDYIEGKTSDFETVGVKAIDDYTLEYTLNQPESFWNSKTTYGILYPINAEFLESKGDAFGQPSPDSILYNGAYILKNNTAKSVIEYEKNEDYWDAENVNYDTVKWTYNDGSDPDGLFKAFEEGTLSAARVYPNSPGYKDVLAAHPDGVTWSLPGGSTFNVTFNFNRGTYGATSKATDAEKADTQAAIRNRDFRLAILFGFDTRSYRAQNVGEEGADNSLRNTLVPTQFVTIEGKPFGDSVQTNLQALDTEAFGDVVLAEGQDGYFNPEKAKQYIEKARTTLEADGVTFPIHLDIPVNAKAEVSVNQVKSLKSTIESSLGTDNVVVDIQMLSEDQYLQATYQATTGAAGDFDISNASGWGPDYVDPSSYLNIYDSRTGDMLKTLGLEGSALVEGEDPSKEAKEAIGLTEYDALLDKANAIFENTDERYAAYAEAEAWLLNNVIQIPVNSDEGLPRVTKVVPFTAPDGWAGIAANKLKYVELQDDIVTVDQFDEAHEKWLADREAAK</sequence>
<dbReference type="STRING" id="328396.RU93_GL001011"/>
<name>A0A1L8QWA3_9ENTE</name>
<organism evidence="7 8">
    <name type="scientific">Enterococcus aquimarinus</name>
    <dbReference type="NCBI Taxonomy" id="328396"/>
    <lineage>
        <taxon>Bacteria</taxon>
        <taxon>Bacillati</taxon>
        <taxon>Bacillota</taxon>
        <taxon>Bacilli</taxon>
        <taxon>Lactobacillales</taxon>
        <taxon>Enterococcaceae</taxon>
        <taxon>Enterococcus</taxon>
    </lineage>
</organism>
<dbReference type="GO" id="GO:1904680">
    <property type="term" value="F:peptide transmembrane transporter activity"/>
    <property type="evidence" value="ECO:0007669"/>
    <property type="project" value="TreeGrafter"/>
</dbReference>
<keyword evidence="4 5" id="KW-0732">Signal</keyword>
<evidence type="ECO:0000256" key="2">
    <source>
        <dbReference type="ARBA" id="ARBA00005695"/>
    </source>
</evidence>
<keyword evidence="3" id="KW-0813">Transport</keyword>
<dbReference type="PANTHER" id="PTHR30290">
    <property type="entry name" value="PERIPLASMIC BINDING COMPONENT OF ABC TRANSPORTER"/>
    <property type="match status" value="1"/>
</dbReference>
<comment type="subcellular location">
    <subcellularLocation>
        <location evidence="1">Cell envelope</location>
    </subcellularLocation>
</comment>
<dbReference type="PROSITE" id="PS51257">
    <property type="entry name" value="PROKAR_LIPOPROTEIN"/>
    <property type="match status" value="1"/>
</dbReference>
<dbReference type="PANTHER" id="PTHR30290:SF10">
    <property type="entry name" value="PERIPLASMIC OLIGOPEPTIDE-BINDING PROTEIN-RELATED"/>
    <property type="match status" value="1"/>
</dbReference>
<dbReference type="Gene3D" id="3.90.76.10">
    <property type="entry name" value="Dipeptide-binding Protein, Domain 1"/>
    <property type="match status" value="1"/>
</dbReference>
<dbReference type="GO" id="GO:0042597">
    <property type="term" value="C:periplasmic space"/>
    <property type="evidence" value="ECO:0007669"/>
    <property type="project" value="UniProtKB-ARBA"/>
</dbReference>
<evidence type="ECO:0000256" key="5">
    <source>
        <dbReference type="SAM" id="SignalP"/>
    </source>
</evidence>
<accession>A0A1L8QWA3</accession>
<feature type="chain" id="PRO_5013313120" description="Solute-binding protein family 5 domain-containing protein" evidence="5">
    <location>
        <begin position="30"/>
        <end position="668"/>
    </location>
</feature>
<dbReference type="CDD" id="cd08504">
    <property type="entry name" value="PBP2_OppA"/>
    <property type="match status" value="1"/>
</dbReference>
<proteinExistence type="inferred from homology"/>
<comment type="caution">
    <text evidence="7">The sequence shown here is derived from an EMBL/GenBank/DDBJ whole genome shotgun (WGS) entry which is preliminary data.</text>
</comment>
<evidence type="ECO:0000313" key="7">
    <source>
        <dbReference type="EMBL" id="OJG11778.1"/>
    </source>
</evidence>
<evidence type="ECO:0000256" key="4">
    <source>
        <dbReference type="ARBA" id="ARBA00022729"/>
    </source>
</evidence>
<feature type="signal peptide" evidence="5">
    <location>
        <begin position="1"/>
        <end position="29"/>
    </location>
</feature>
<dbReference type="SUPFAM" id="SSF53850">
    <property type="entry name" value="Periplasmic binding protein-like II"/>
    <property type="match status" value="1"/>
</dbReference>
<dbReference type="InterPro" id="IPR030678">
    <property type="entry name" value="Peptide/Ni-bd"/>
</dbReference>
<evidence type="ECO:0000256" key="3">
    <source>
        <dbReference type="ARBA" id="ARBA00022448"/>
    </source>
</evidence>
<reference evidence="7 8" key="1">
    <citation type="submission" date="2014-12" db="EMBL/GenBank/DDBJ databases">
        <title>Draft genome sequences of 29 type strains of Enterococci.</title>
        <authorList>
            <person name="Zhong Z."/>
            <person name="Sun Z."/>
            <person name="Liu W."/>
            <person name="Zhang W."/>
            <person name="Zhang H."/>
        </authorList>
    </citation>
    <scope>NUCLEOTIDE SEQUENCE [LARGE SCALE GENOMIC DNA]</scope>
    <source>
        <strain evidence="7 8">DSM 17690</strain>
    </source>
</reference>
<dbReference type="GO" id="GO:0043190">
    <property type="term" value="C:ATP-binding cassette (ABC) transporter complex"/>
    <property type="evidence" value="ECO:0007669"/>
    <property type="project" value="InterPro"/>
</dbReference>
<dbReference type="Gene3D" id="3.40.190.10">
    <property type="entry name" value="Periplasmic binding protein-like II"/>
    <property type="match status" value="1"/>
</dbReference>
<dbReference type="InterPro" id="IPR000914">
    <property type="entry name" value="SBP_5_dom"/>
</dbReference>
<dbReference type="GO" id="GO:0015833">
    <property type="term" value="P:peptide transport"/>
    <property type="evidence" value="ECO:0007669"/>
    <property type="project" value="TreeGrafter"/>
</dbReference>
<gene>
    <name evidence="7" type="ORF">RU93_GL001011</name>
</gene>
<dbReference type="Pfam" id="PF00496">
    <property type="entry name" value="SBP_bac_5"/>
    <property type="match status" value="1"/>
</dbReference>
<evidence type="ECO:0000256" key="1">
    <source>
        <dbReference type="ARBA" id="ARBA00004196"/>
    </source>
</evidence>
<evidence type="ECO:0000313" key="8">
    <source>
        <dbReference type="Proteomes" id="UP000182149"/>
    </source>
</evidence>
<feature type="domain" description="Solute-binding protein family 5" evidence="6">
    <location>
        <begin position="94"/>
        <end position="540"/>
    </location>
</feature>
<dbReference type="EMBL" id="JXKD01000002">
    <property type="protein sequence ID" value="OJG11778.1"/>
    <property type="molecule type" value="Genomic_DNA"/>
</dbReference>
<dbReference type="Proteomes" id="UP000182149">
    <property type="component" value="Unassembled WGS sequence"/>
</dbReference>
<keyword evidence="8" id="KW-1185">Reference proteome</keyword>